<dbReference type="EMBL" id="CP072788">
    <property type="protein sequence ID" value="QTR04083.1"/>
    <property type="molecule type" value="Genomic_DNA"/>
</dbReference>
<dbReference type="Proteomes" id="UP000671828">
    <property type="component" value="Chromosome"/>
</dbReference>
<feature type="non-terminal residue" evidence="1">
    <location>
        <position position="276"/>
    </location>
</feature>
<dbReference type="SUPFAM" id="SSF53756">
    <property type="entry name" value="UDP-Glycosyltransferase/glycogen phosphorylase"/>
    <property type="match status" value="1"/>
</dbReference>
<sequence length="276" mass="30106">MAKEVVYLCRGHGFGHAARALPVLSALRARRPDVRVRVASGTTGLSYLRANGQPCDDLAWTDRLDHSAPVVREVHRYLGRSGDDLALVVSDELAYVPMLCRRMGLPSLFLTCRLGSEKGSPRLDHALGRVGREIVIPDWAFAHRVPDFLADLVTFTGPIAPIIPFDRSRARALVGADPEEYLAVVSWGAPHPAKARLQRKMAASVLDLWRRDRPAGGRLVVLADEGETAARLGVDTRVPGVEWPGFRADAPAFHREADVVFASGGSTALELARNRV</sequence>
<protein>
    <submittedName>
        <fullName evidence="1">Uncharacterized protein</fullName>
    </submittedName>
</protein>
<proteinExistence type="predicted"/>
<evidence type="ECO:0000313" key="1">
    <source>
        <dbReference type="EMBL" id="QTR04083.1"/>
    </source>
</evidence>
<gene>
    <name evidence="1" type="ORF">J7S33_03580</name>
</gene>
<accession>A0A8T8HZK1</accession>
<name>A0A8T8HZK1_9PSEU</name>
<organism evidence="1 2">
    <name type="scientific">Saccharothrix algeriensis</name>
    <dbReference type="NCBI Taxonomy" id="173560"/>
    <lineage>
        <taxon>Bacteria</taxon>
        <taxon>Bacillati</taxon>
        <taxon>Actinomycetota</taxon>
        <taxon>Actinomycetes</taxon>
        <taxon>Pseudonocardiales</taxon>
        <taxon>Pseudonocardiaceae</taxon>
        <taxon>Saccharothrix</taxon>
    </lineage>
</organism>
<evidence type="ECO:0000313" key="2">
    <source>
        <dbReference type="Proteomes" id="UP000671828"/>
    </source>
</evidence>
<reference evidence="1" key="1">
    <citation type="submission" date="2021-04" db="EMBL/GenBank/DDBJ databases">
        <title>Saccharothrix algeriensis WGS.</title>
        <authorList>
            <person name="Stuskova K."/>
            <person name="Hakalova E."/>
            <person name="Tebbal A.B."/>
            <person name="Eichmeier A."/>
        </authorList>
    </citation>
    <scope>NUCLEOTIDE SEQUENCE</scope>
    <source>
        <strain evidence="1">NRRL B-24137</strain>
    </source>
</reference>
<dbReference type="AlphaFoldDB" id="A0A8T8HZK1"/>